<dbReference type="Proteomes" id="UP000226431">
    <property type="component" value="Unassembled WGS sequence"/>
</dbReference>
<gene>
    <name evidence="1" type="ORF">CDD80_3356</name>
</gene>
<accession>A0A2C5ZNT4</accession>
<comment type="caution">
    <text evidence="1">The sequence shown here is derived from an EMBL/GenBank/DDBJ whole genome shotgun (WGS) entry which is preliminary data.</text>
</comment>
<proteinExistence type="predicted"/>
<protein>
    <submittedName>
        <fullName evidence="1">Uncharacterized protein</fullName>
    </submittedName>
</protein>
<dbReference type="STRING" id="2004952.A0A2C5ZNT4"/>
<dbReference type="EMBL" id="NJES01000003">
    <property type="protein sequence ID" value="PHH81074.1"/>
    <property type="molecule type" value="Genomic_DNA"/>
</dbReference>
<name>A0A2C5ZNT4_9HYPO</name>
<organism evidence="1 2">
    <name type="scientific">Ophiocordyceps camponoti-rufipedis</name>
    <dbReference type="NCBI Taxonomy" id="2004952"/>
    <lineage>
        <taxon>Eukaryota</taxon>
        <taxon>Fungi</taxon>
        <taxon>Dikarya</taxon>
        <taxon>Ascomycota</taxon>
        <taxon>Pezizomycotina</taxon>
        <taxon>Sordariomycetes</taxon>
        <taxon>Hypocreomycetidae</taxon>
        <taxon>Hypocreales</taxon>
        <taxon>Ophiocordycipitaceae</taxon>
        <taxon>Ophiocordyceps</taxon>
    </lineage>
</organism>
<reference evidence="1 2" key="1">
    <citation type="submission" date="2017-06" db="EMBL/GenBank/DDBJ databases">
        <title>Ant-infecting Ophiocordyceps genomes reveal a high diversity of potential behavioral manipulation genes and a possible major role for enterotoxins.</title>
        <authorList>
            <person name="De Bekker C."/>
            <person name="Evans H.C."/>
            <person name="Brachmann A."/>
            <person name="Hughes D.P."/>
        </authorList>
    </citation>
    <scope>NUCLEOTIDE SEQUENCE [LARGE SCALE GENOMIC DNA]</scope>
    <source>
        <strain evidence="1 2">Map16</strain>
    </source>
</reference>
<keyword evidence="2" id="KW-1185">Reference proteome</keyword>
<evidence type="ECO:0000313" key="2">
    <source>
        <dbReference type="Proteomes" id="UP000226431"/>
    </source>
</evidence>
<sequence>MARFIELKDDNDDNNTQVSRPPPAVNVVTRALGCYPVAIAVASNIDLNTLDALARSCRSLHDSLIQYRRGLLAATLRCSNETSPVNRDDLLRYRARASNWHYLDNGRSFNGKSGSCAHDFVQACRRCGVVNCATKSPPPGTLRERHRRLCLTCSRAPLATLTHPTLPHTEREAVQRAVCSCDSKAVWLCQPCGRSIRAGDHDYRRIWRWRNHYGEVLGGLGTGIGDGDRGVVCGREENCLNACIRSQEIDCDAVDASAPSDRPPLSPGYRRHEMEGIGGKVKCKMVRTVRVGACVPEYDEEKASGQGRILGPEVKGSVRSWCGWCWRVIPGRLDIGEAV</sequence>
<evidence type="ECO:0000313" key="1">
    <source>
        <dbReference type="EMBL" id="PHH81074.1"/>
    </source>
</evidence>
<dbReference type="OrthoDB" id="5288318at2759"/>
<dbReference type="AlphaFoldDB" id="A0A2C5ZNT4"/>